<feature type="compositionally biased region" description="Acidic residues" evidence="1">
    <location>
        <begin position="38"/>
        <end position="47"/>
    </location>
</feature>
<comment type="caution">
    <text evidence="2">The sequence shown here is derived from an EMBL/GenBank/DDBJ whole genome shotgun (WGS) entry which is preliminary data.</text>
</comment>
<feature type="region of interest" description="Disordered" evidence="1">
    <location>
        <begin position="24"/>
        <end position="66"/>
    </location>
</feature>
<accession>A0AAE0YCF9</accession>
<protein>
    <submittedName>
        <fullName evidence="2">Uncharacterized protein</fullName>
    </submittedName>
</protein>
<evidence type="ECO:0000313" key="3">
    <source>
        <dbReference type="Proteomes" id="UP001283361"/>
    </source>
</evidence>
<gene>
    <name evidence="2" type="ORF">RRG08_000521</name>
</gene>
<reference evidence="2" key="1">
    <citation type="journal article" date="2023" name="G3 (Bethesda)">
        <title>A reference genome for the long-term kleptoplast-retaining sea slug Elysia crispata morphotype clarki.</title>
        <authorList>
            <person name="Eastman K.E."/>
            <person name="Pendleton A.L."/>
            <person name="Shaikh M.A."/>
            <person name="Suttiyut T."/>
            <person name="Ogas R."/>
            <person name="Tomko P."/>
            <person name="Gavelis G."/>
            <person name="Widhalm J.R."/>
            <person name="Wisecaver J.H."/>
        </authorList>
    </citation>
    <scope>NUCLEOTIDE SEQUENCE</scope>
    <source>
        <strain evidence="2">ECLA1</strain>
    </source>
</reference>
<sequence>MVDLWGCSPGQYNRKPVWRVCAPPAQPPASRAQWEIPETAEEGEERSEEGARESGFKRLGHIIRLR</sequence>
<organism evidence="2 3">
    <name type="scientific">Elysia crispata</name>
    <name type="common">lettuce slug</name>
    <dbReference type="NCBI Taxonomy" id="231223"/>
    <lineage>
        <taxon>Eukaryota</taxon>
        <taxon>Metazoa</taxon>
        <taxon>Spiralia</taxon>
        <taxon>Lophotrochozoa</taxon>
        <taxon>Mollusca</taxon>
        <taxon>Gastropoda</taxon>
        <taxon>Heterobranchia</taxon>
        <taxon>Euthyneura</taxon>
        <taxon>Panpulmonata</taxon>
        <taxon>Sacoglossa</taxon>
        <taxon>Placobranchoidea</taxon>
        <taxon>Plakobranchidae</taxon>
        <taxon>Elysia</taxon>
    </lineage>
</organism>
<keyword evidence="3" id="KW-1185">Reference proteome</keyword>
<evidence type="ECO:0000256" key="1">
    <source>
        <dbReference type="SAM" id="MobiDB-lite"/>
    </source>
</evidence>
<dbReference type="AlphaFoldDB" id="A0AAE0YCF9"/>
<name>A0AAE0YCF9_9GAST</name>
<dbReference type="EMBL" id="JAWDGP010006468">
    <property type="protein sequence ID" value="KAK3740534.1"/>
    <property type="molecule type" value="Genomic_DNA"/>
</dbReference>
<dbReference type="Proteomes" id="UP001283361">
    <property type="component" value="Unassembled WGS sequence"/>
</dbReference>
<proteinExistence type="predicted"/>
<evidence type="ECO:0000313" key="2">
    <source>
        <dbReference type="EMBL" id="KAK3740534.1"/>
    </source>
</evidence>